<feature type="region of interest" description="Disordered" evidence="1">
    <location>
        <begin position="151"/>
        <end position="218"/>
    </location>
</feature>
<name>A0A146MGB2_LYGHE</name>
<accession>A0A146MGB2</accession>
<evidence type="ECO:0000313" key="2">
    <source>
        <dbReference type="EMBL" id="JAQ18569.1"/>
    </source>
</evidence>
<dbReference type="AlphaFoldDB" id="A0A146MGB2"/>
<feature type="compositionally biased region" description="Basic residues" evidence="1">
    <location>
        <begin position="160"/>
        <end position="178"/>
    </location>
</feature>
<gene>
    <name evidence="2" type="ORF">g.76033</name>
</gene>
<feature type="compositionally biased region" description="Polar residues" evidence="1">
    <location>
        <begin position="98"/>
        <end position="112"/>
    </location>
</feature>
<feature type="non-terminal residue" evidence="2">
    <location>
        <position position="218"/>
    </location>
</feature>
<dbReference type="EMBL" id="GDHC01000060">
    <property type="protein sequence ID" value="JAQ18569.1"/>
    <property type="molecule type" value="Transcribed_RNA"/>
</dbReference>
<feature type="region of interest" description="Disordered" evidence="1">
    <location>
        <begin position="98"/>
        <end position="120"/>
    </location>
</feature>
<reference evidence="2" key="1">
    <citation type="journal article" date="2016" name="Gigascience">
        <title>De novo construction of an expanded transcriptome assembly for the western tarnished plant bug, Lygus hesperus.</title>
        <authorList>
            <person name="Tassone E.E."/>
            <person name="Geib S.M."/>
            <person name="Hall B."/>
            <person name="Fabrick J.A."/>
            <person name="Brent C.S."/>
            <person name="Hull J.J."/>
        </authorList>
    </citation>
    <scope>NUCLEOTIDE SEQUENCE</scope>
</reference>
<proteinExistence type="predicted"/>
<organism evidence="2">
    <name type="scientific">Lygus hesperus</name>
    <name type="common">Western plant bug</name>
    <dbReference type="NCBI Taxonomy" id="30085"/>
    <lineage>
        <taxon>Eukaryota</taxon>
        <taxon>Metazoa</taxon>
        <taxon>Ecdysozoa</taxon>
        <taxon>Arthropoda</taxon>
        <taxon>Hexapoda</taxon>
        <taxon>Insecta</taxon>
        <taxon>Pterygota</taxon>
        <taxon>Neoptera</taxon>
        <taxon>Paraneoptera</taxon>
        <taxon>Hemiptera</taxon>
        <taxon>Heteroptera</taxon>
        <taxon>Panheteroptera</taxon>
        <taxon>Cimicomorpha</taxon>
        <taxon>Miridae</taxon>
        <taxon>Mirini</taxon>
        <taxon>Lygus</taxon>
    </lineage>
</organism>
<evidence type="ECO:0000256" key="1">
    <source>
        <dbReference type="SAM" id="MobiDB-lite"/>
    </source>
</evidence>
<feature type="compositionally biased region" description="Basic and acidic residues" evidence="1">
    <location>
        <begin position="208"/>
        <end position="218"/>
    </location>
</feature>
<sequence>MSVSVEPQPRKKKRNRPGPAERSRRLLPNLCNKQEWVAPDRPVEVNDIPAQTSKMTDRSKYRWMAHKVDPRATKTLEDYLVSARRAYAASVFTSAVVPSTSGSEEPQGSSASKYRWVAPKDAPPQAKRTLEDYLEAARLAYAAHIATLASTGGVVPPQPPKKKRNRPSANIRRKRLPPHLRTEQQWADGTVEVDEVPAWTGVMAEPEEPLRGGAEETG</sequence>
<feature type="region of interest" description="Disordered" evidence="1">
    <location>
        <begin position="1"/>
        <end position="27"/>
    </location>
</feature>
<protein>
    <submittedName>
        <fullName evidence="2">Uncharacterized protein</fullName>
    </submittedName>
</protein>